<proteinExistence type="predicted"/>
<dbReference type="InterPro" id="IPR001254">
    <property type="entry name" value="Trypsin_dom"/>
</dbReference>
<keyword evidence="3" id="KW-0378">Hydrolase</keyword>
<feature type="domain" description="Peptidase S1" evidence="6">
    <location>
        <begin position="8"/>
        <end position="248"/>
    </location>
</feature>
<evidence type="ECO:0000256" key="3">
    <source>
        <dbReference type="ARBA" id="ARBA00022801"/>
    </source>
</evidence>
<dbReference type="PROSITE" id="PS50240">
    <property type="entry name" value="TRYPSIN_DOM"/>
    <property type="match status" value="1"/>
</dbReference>
<evidence type="ECO:0000313" key="7">
    <source>
        <dbReference type="Ensembl" id="ENSSFOP00015010952.2"/>
    </source>
</evidence>
<keyword evidence="2" id="KW-0732">Signal</keyword>
<dbReference type="GO" id="GO:0004252">
    <property type="term" value="F:serine-type endopeptidase activity"/>
    <property type="evidence" value="ECO:0007669"/>
    <property type="project" value="InterPro"/>
</dbReference>
<dbReference type="Proteomes" id="UP000694397">
    <property type="component" value="Chromosome 4"/>
</dbReference>
<evidence type="ECO:0000256" key="2">
    <source>
        <dbReference type="ARBA" id="ARBA00022729"/>
    </source>
</evidence>
<reference evidence="7 8" key="1">
    <citation type="submission" date="2019-04" db="EMBL/GenBank/DDBJ databases">
        <authorList>
            <consortium name="Wellcome Sanger Institute Data Sharing"/>
        </authorList>
    </citation>
    <scope>NUCLEOTIDE SEQUENCE [LARGE SCALE GENOMIC DNA]</scope>
</reference>
<keyword evidence="5" id="KW-1015">Disulfide bond</keyword>
<sequence length="253" mass="28018">MPRLTSSIIGGENAKEGDWPWMAHVYVVTSNTHATDCGGSLISERWVLTAACCFKPNNQVSFIKEESVVRLGAYWLSEESQHESQYGMRKVILHPKYSDSCKGNDIALVELDRKATLSHFVKPVVLANPSQVFDQHSDCRVTGWGMTGKNVPLKDPGVLQQLKLPVVPTAVCQHCFHKVLPTMICAGVNGKVTWMGDTGGPLVCKVQGQWVQAGIVSFSTVTPEKKICAPSFYTRVSSFRDFIKNNTFFSTEY</sequence>
<dbReference type="InterPro" id="IPR001314">
    <property type="entry name" value="Peptidase_S1A"/>
</dbReference>
<name>A0A8C9RBB2_SCLFO</name>
<reference evidence="7" key="3">
    <citation type="submission" date="2025-09" db="UniProtKB">
        <authorList>
            <consortium name="Ensembl"/>
        </authorList>
    </citation>
    <scope>IDENTIFICATION</scope>
</reference>
<dbReference type="SMART" id="SM00020">
    <property type="entry name" value="Tryp_SPc"/>
    <property type="match status" value="1"/>
</dbReference>
<dbReference type="Pfam" id="PF00089">
    <property type="entry name" value="Trypsin"/>
    <property type="match status" value="1"/>
</dbReference>
<protein>
    <recommendedName>
        <fullName evidence="6">Peptidase S1 domain-containing protein</fullName>
    </recommendedName>
</protein>
<dbReference type="PANTHER" id="PTHR24252:SF7">
    <property type="entry name" value="HYALIN"/>
    <property type="match status" value="1"/>
</dbReference>
<dbReference type="AlphaFoldDB" id="A0A8C9RBB2"/>
<evidence type="ECO:0000256" key="1">
    <source>
        <dbReference type="ARBA" id="ARBA00022670"/>
    </source>
</evidence>
<organism evidence="7 8">
    <name type="scientific">Scleropages formosus</name>
    <name type="common">Asian bonytongue</name>
    <name type="synonym">Osteoglossum formosum</name>
    <dbReference type="NCBI Taxonomy" id="113540"/>
    <lineage>
        <taxon>Eukaryota</taxon>
        <taxon>Metazoa</taxon>
        <taxon>Chordata</taxon>
        <taxon>Craniata</taxon>
        <taxon>Vertebrata</taxon>
        <taxon>Euteleostomi</taxon>
        <taxon>Actinopterygii</taxon>
        <taxon>Neopterygii</taxon>
        <taxon>Teleostei</taxon>
        <taxon>Osteoglossocephala</taxon>
        <taxon>Osteoglossomorpha</taxon>
        <taxon>Osteoglossiformes</taxon>
        <taxon>Osteoglossidae</taxon>
        <taxon>Scleropages</taxon>
    </lineage>
</organism>
<accession>A0A8C9RBB2</accession>
<evidence type="ECO:0000256" key="4">
    <source>
        <dbReference type="ARBA" id="ARBA00022825"/>
    </source>
</evidence>
<dbReference type="InterPro" id="IPR043504">
    <property type="entry name" value="Peptidase_S1_PA_chymotrypsin"/>
</dbReference>
<dbReference type="CDD" id="cd00190">
    <property type="entry name" value="Tryp_SPc"/>
    <property type="match status" value="1"/>
</dbReference>
<keyword evidence="4" id="KW-0720">Serine protease</keyword>
<evidence type="ECO:0000256" key="5">
    <source>
        <dbReference type="ARBA" id="ARBA00023157"/>
    </source>
</evidence>
<dbReference type="OrthoDB" id="10002959at2759"/>
<dbReference type="PANTHER" id="PTHR24252">
    <property type="entry name" value="ACROSIN-RELATED"/>
    <property type="match status" value="1"/>
</dbReference>
<dbReference type="GO" id="GO:0006508">
    <property type="term" value="P:proteolysis"/>
    <property type="evidence" value="ECO:0007669"/>
    <property type="project" value="UniProtKB-KW"/>
</dbReference>
<dbReference type="Ensembl" id="ENSSFOT00015011100.2">
    <property type="protein sequence ID" value="ENSSFOP00015010952.2"/>
    <property type="gene ID" value="ENSSFOG00015007105.2"/>
</dbReference>
<dbReference type="InterPro" id="IPR009003">
    <property type="entry name" value="Peptidase_S1_PA"/>
</dbReference>
<evidence type="ECO:0000313" key="8">
    <source>
        <dbReference type="Proteomes" id="UP000694397"/>
    </source>
</evidence>
<dbReference type="PRINTS" id="PR00722">
    <property type="entry name" value="CHYMOTRYPSIN"/>
</dbReference>
<reference evidence="7" key="2">
    <citation type="submission" date="2025-08" db="UniProtKB">
        <authorList>
            <consortium name="Ensembl"/>
        </authorList>
    </citation>
    <scope>IDENTIFICATION</scope>
</reference>
<evidence type="ECO:0000259" key="6">
    <source>
        <dbReference type="PROSITE" id="PS50240"/>
    </source>
</evidence>
<dbReference type="Gene3D" id="2.40.10.10">
    <property type="entry name" value="Trypsin-like serine proteases"/>
    <property type="match status" value="1"/>
</dbReference>
<gene>
    <name evidence="7" type="primary">LOC108934282</name>
</gene>
<keyword evidence="8" id="KW-1185">Reference proteome</keyword>
<dbReference type="FunFam" id="2.40.10.10:FF:000024">
    <property type="entry name" value="Serine protease 53"/>
    <property type="match status" value="1"/>
</dbReference>
<dbReference type="SUPFAM" id="SSF50494">
    <property type="entry name" value="Trypsin-like serine proteases"/>
    <property type="match status" value="1"/>
</dbReference>
<keyword evidence="1" id="KW-0645">Protease</keyword>
<dbReference type="GeneTree" id="ENSGT00940000163009"/>